<organism evidence="1 2">
    <name type="scientific">Arboricoccus pini</name>
    <dbReference type="NCBI Taxonomy" id="1963835"/>
    <lineage>
        <taxon>Bacteria</taxon>
        <taxon>Pseudomonadati</taxon>
        <taxon>Pseudomonadota</taxon>
        <taxon>Alphaproteobacteria</taxon>
        <taxon>Geminicoccales</taxon>
        <taxon>Geminicoccaceae</taxon>
        <taxon>Arboricoccus</taxon>
    </lineage>
</organism>
<proteinExistence type="predicted"/>
<dbReference type="AlphaFoldDB" id="A0A212Q1F3"/>
<reference evidence="1 2" key="1">
    <citation type="submission" date="2017-06" db="EMBL/GenBank/DDBJ databases">
        <authorList>
            <person name="Kim H.J."/>
            <person name="Triplett B.A."/>
        </authorList>
    </citation>
    <scope>NUCLEOTIDE SEQUENCE [LARGE SCALE GENOMIC DNA]</scope>
    <source>
        <strain evidence="1 2">B29T1</strain>
    </source>
</reference>
<protein>
    <submittedName>
        <fullName evidence="1">Uncharacterized protein</fullName>
    </submittedName>
</protein>
<keyword evidence="2" id="KW-1185">Reference proteome</keyword>
<accession>A0A212Q1F3</accession>
<evidence type="ECO:0000313" key="2">
    <source>
        <dbReference type="Proteomes" id="UP000197065"/>
    </source>
</evidence>
<sequence>MTAARLTRDLRYKSWLECARAIDRFIMGEAKARLDLETIRLIKDRRPRDAAHAAIIDRWVDDCLTILRSVLARLESEAEGPLAGILSLSPVENEERAQIKERLGALSHDDLLEALAAQRGHALLVLALVDSDNAASLIAREMLLA</sequence>
<dbReference type="Proteomes" id="UP000197065">
    <property type="component" value="Unassembled WGS sequence"/>
</dbReference>
<evidence type="ECO:0000313" key="1">
    <source>
        <dbReference type="EMBL" id="SNB52998.1"/>
    </source>
</evidence>
<name>A0A212Q1F3_9PROT</name>
<dbReference type="EMBL" id="FYEH01000001">
    <property type="protein sequence ID" value="SNB52998.1"/>
    <property type="molecule type" value="Genomic_DNA"/>
</dbReference>
<gene>
    <name evidence="1" type="ORF">SAMN07250955_101319</name>
</gene>